<reference evidence="2 3" key="1">
    <citation type="journal article" date="2015" name="Genome Announc.">
        <title>Expanding the biotechnology potential of lactobacilli through comparative genomics of 213 strains and associated genera.</title>
        <authorList>
            <person name="Sun Z."/>
            <person name="Harris H.M."/>
            <person name="McCann A."/>
            <person name="Guo C."/>
            <person name="Argimon S."/>
            <person name="Zhang W."/>
            <person name="Yang X."/>
            <person name="Jeffery I.B."/>
            <person name="Cooney J.C."/>
            <person name="Kagawa T.F."/>
            <person name="Liu W."/>
            <person name="Song Y."/>
            <person name="Salvetti E."/>
            <person name="Wrobel A."/>
            <person name="Rasinkangas P."/>
            <person name="Parkhill J."/>
            <person name="Rea M.C."/>
            <person name="O'Sullivan O."/>
            <person name="Ritari J."/>
            <person name="Douillard F.P."/>
            <person name="Paul Ross R."/>
            <person name="Yang R."/>
            <person name="Briner A.E."/>
            <person name="Felis G.E."/>
            <person name="de Vos W.M."/>
            <person name="Barrangou R."/>
            <person name="Klaenhammer T.R."/>
            <person name="Caufield P.W."/>
            <person name="Cui Y."/>
            <person name="Zhang H."/>
            <person name="O'Toole P.W."/>
        </authorList>
    </citation>
    <scope>NUCLEOTIDE SEQUENCE [LARGE SCALE GENOMIC DNA]</scope>
    <source>
        <strain evidence="2 3">DSM 23037</strain>
    </source>
</reference>
<keyword evidence="3" id="KW-1185">Reference proteome</keyword>
<dbReference type="STRING" id="1423744.FC86_GL000906"/>
<feature type="domain" description="Ribosomal protein eL8/eL30/eS12/Gadd45" evidence="1">
    <location>
        <begin position="7"/>
        <end position="94"/>
    </location>
</feature>
<dbReference type="Gene3D" id="3.30.1330.30">
    <property type="match status" value="1"/>
</dbReference>
<dbReference type="SUPFAM" id="SSF55315">
    <property type="entry name" value="L30e-like"/>
    <property type="match status" value="1"/>
</dbReference>
<evidence type="ECO:0000313" key="3">
    <source>
        <dbReference type="Proteomes" id="UP000051378"/>
    </source>
</evidence>
<comment type="caution">
    <text evidence="2">The sequence shown here is derived from an EMBL/GenBank/DDBJ whole genome shotgun (WGS) entry which is preliminary data.</text>
</comment>
<dbReference type="OrthoDB" id="9794863at2"/>
<dbReference type="InterPro" id="IPR004038">
    <property type="entry name" value="Ribosomal_eL8/eL30/eS12/Gad45"/>
</dbReference>
<organism evidence="2 3">
    <name type="scientific">Holzapfeliella floricola DSM 23037 = JCM 16512</name>
    <dbReference type="NCBI Taxonomy" id="1423744"/>
    <lineage>
        <taxon>Bacteria</taxon>
        <taxon>Bacillati</taxon>
        <taxon>Bacillota</taxon>
        <taxon>Bacilli</taxon>
        <taxon>Lactobacillales</taxon>
        <taxon>Lactobacillaceae</taxon>
        <taxon>Holzapfeliella</taxon>
    </lineage>
</organism>
<accession>A0A0R2DI98</accession>
<dbReference type="Proteomes" id="UP000051378">
    <property type="component" value="Unassembled WGS sequence"/>
</dbReference>
<dbReference type="InterPro" id="IPR029064">
    <property type="entry name" value="Ribosomal_eL30-like_sf"/>
</dbReference>
<proteinExistence type="predicted"/>
<dbReference type="EMBL" id="AYZL01000020">
    <property type="protein sequence ID" value="KRN03794.1"/>
    <property type="molecule type" value="Genomic_DNA"/>
</dbReference>
<name>A0A0R2DI98_9LACO</name>
<dbReference type="Pfam" id="PF01248">
    <property type="entry name" value="Ribosomal_L7Ae"/>
    <property type="match status" value="1"/>
</dbReference>
<evidence type="ECO:0000259" key="1">
    <source>
        <dbReference type="Pfam" id="PF01248"/>
    </source>
</evidence>
<protein>
    <recommendedName>
        <fullName evidence="1">Ribosomal protein eL8/eL30/eS12/Gadd45 domain-containing protein</fullName>
    </recommendedName>
</protein>
<dbReference type="AlphaFoldDB" id="A0A0R2DI98"/>
<dbReference type="PATRIC" id="fig|1423744.4.peg.931"/>
<dbReference type="RefSeq" id="WP_056975107.1">
    <property type="nucleotide sequence ID" value="NZ_AYZL01000020.1"/>
</dbReference>
<evidence type="ECO:0000313" key="2">
    <source>
        <dbReference type="EMBL" id="KRN03794.1"/>
    </source>
</evidence>
<sequence length="104" mass="11649">MIDNRQKVLNLLGLAQKSQNLISGAPQVIEGIRNSSVQLVFLATDTAKNNQKDITNKASYYKVPIITDFTSHDFEQAIGKNRKILAICDKGFSQAIQKYYSEEV</sequence>
<gene>
    <name evidence="2" type="ORF">FC86_GL000906</name>
</gene>